<evidence type="ECO:0000313" key="12">
    <source>
        <dbReference type="Proteomes" id="UP000600918"/>
    </source>
</evidence>
<dbReference type="GO" id="GO:0005886">
    <property type="term" value="C:plasma membrane"/>
    <property type="evidence" value="ECO:0007669"/>
    <property type="project" value="UniProtKB-SubCell"/>
</dbReference>
<evidence type="ECO:0008006" key="13">
    <source>
        <dbReference type="Google" id="ProtNLM"/>
    </source>
</evidence>
<keyword evidence="5" id="KW-0552">Olfaction</keyword>
<dbReference type="GO" id="GO:0007165">
    <property type="term" value="P:signal transduction"/>
    <property type="evidence" value="ECO:0007669"/>
    <property type="project" value="UniProtKB-KW"/>
</dbReference>
<comment type="subcellular location">
    <subcellularLocation>
        <location evidence="1">Cell membrane</location>
        <topology evidence="1">Multi-pass membrane protein</topology>
    </subcellularLocation>
</comment>
<proteinExistence type="predicted"/>
<dbReference type="GO" id="GO:0005549">
    <property type="term" value="F:odorant binding"/>
    <property type="evidence" value="ECO:0007669"/>
    <property type="project" value="InterPro"/>
</dbReference>
<dbReference type="Pfam" id="PF02949">
    <property type="entry name" value="7tm_6"/>
    <property type="match status" value="2"/>
</dbReference>
<protein>
    <recommendedName>
        <fullName evidence="13">Odorant receptor</fullName>
    </recommendedName>
</protein>
<comment type="caution">
    <text evidence="11">The sequence shown here is derived from an EMBL/GenBank/DDBJ whole genome shotgun (WGS) entry which is preliminary data.</text>
</comment>
<feature type="transmembrane region" description="Helical" evidence="10">
    <location>
        <begin position="593"/>
        <end position="611"/>
    </location>
</feature>
<evidence type="ECO:0000313" key="11">
    <source>
        <dbReference type="EMBL" id="KAF7402086.1"/>
    </source>
</evidence>
<evidence type="ECO:0000256" key="1">
    <source>
        <dbReference type="ARBA" id="ARBA00004651"/>
    </source>
</evidence>
<dbReference type="InterPro" id="IPR004117">
    <property type="entry name" value="7tm6_olfct_rcpt"/>
</dbReference>
<evidence type="ECO:0000256" key="10">
    <source>
        <dbReference type="SAM" id="Phobius"/>
    </source>
</evidence>
<dbReference type="GO" id="GO:0004984">
    <property type="term" value="F:olfactory receptor activity"/>
    <property type="evidence" value="ECO:0007669"/>
    <property type="project" value="InterPro"/>
</dbReference>
<dbReference type="AlphaFoldDB" id="A0A834KAA9"/>
<evidence type="ECO:0000256" key="2">
    <source>
        <dbReference type="ARBA" id="ARBA00022475"/>
    </source>
</evidence>
<feature type="transmembrane region" description="Helical" evidence="10">
    <location>
        <begin position="249"/>
        <end position="271"/>
    </location>
</feature>
<evidence type="ECO:0000256" key="9">
    <source>
        <dbReference type="ARBA" id="ARBA00023224"/>
    </source>
</evidence>
<gene>
    <name evidence="11" type="ORF">H0235_015422</name>
</gene>
<evidence type="ECO:0000256" key="3">
    <source>
        <dbReference type="ARBA" id="ARBA00022606"/>
    </source>
</evidence>
<feature type="transmembrane region" description="Helical" evidence="10">
    <location>
        <begin position="64"/>
        <end position="86"/>
    </location>
</feature>
<evidence type="ECO:0000256" key="8">
    <source>
        <dbReference type="ARBA" id="ARBA00023170"/>
    </source>
</evidence>
<feature type="transmembrane region" description="Helical" evidence="10">
    <location>
        <begin position="555"/>
        <end position="581"/>
    </location>
</feature>
<sequence length="685" mass="78678">MTEKTMNSPISKLIELGLYFIGLWPKYTYSIIHRILWIVILGIVLILEYRYILLHIATDDLADLMDCFSITVSNSLLFIKLIILWFKQRTFDEIIDMMNEDWLECNTIGRNVDLMSRKVFVAQKFSKISTIIYGGGVIMFLIPVIFAEERIFVLKMEFPFDATVSPFYELINVIQFFQEVTFASTSGMLNGVIMTMILHTGGQIEIMCQTIEEFMNKIDNEHACYLNILKKLIIKHDRIILFAGYIEDLFTYIALLQFFSNTMAICFSGFVIMTSFDMEEGSAILAKTVPYYTVVNVEAFILCFAGEYLSSKSTIIGRKAYDTNWYELKPNESRYILFLILRAQKKLTITVGKFLDLSLESFANIESFCVICIGTSRNVLEMKPSLSIILSISCYDYIEVLTNFIETYTEMEKNTSSSFAYDERRLVENNNNNNNIDNNNNAIMFIFPVILSDDRILVLKMELPFDPFLSPIYETVCTVQLIEEIAFAATSGMLNAVIVTMILHVGGQIDVMCQEIKDMFDQFQKDETSRLKTLKYLIVKHDRIILFSNYIEDMFTYIALLQFFSNTMAICFSGFVIMISMDTDEASAILGKTVPYYVIINIEAFILCYIGEYLSSKSLTIAVAAYNFQWYELNSKENRYILLLILRGQKKLTITVGKFLDLSLESFASILKASASYGSVLHAMY</sequence>
<dbReference type="PANTHER" id="PTHR21137">
    <property type="entry name" value="ODORANT RECEPTOR"/>
    <property type="match status" value="1"/>
</dbReference>
<evidence type="ECO:0000256" key="5">
    <source>
        <dbReference type="ARBA" id="ARBA00022725"/>
    </source>
</evidence>
<keyword evidence="2" id="KW-1003">Cell membrane</keyword>
<keyword evidence="7 10" id="KW-0472">Membrane</keyword>
<reference evidence="11" key="1">
    <citation type="journal article" date="2020" name="G3 (Bethesda)">
        <title>High-Quality Assemblies for Three Invasive Social Wasps from the &lt;i&gt;Vespula&lt;/i&gt; Genus.</title>
        <authorList>
            <person name="Harrop T.W.R."/>
            <person name="Guhlin J."/>
            <person name="McLaughlin G.M."/>
            <person name="Permina E."/>
            <person name="Stockwell P."/>
            <person name="Gilligan J."/>
            <person name="Le Lec M.F."/>
            <person name="Gruber M.A.M."/>
            <person name="Quinn O."/>
            <person name="Lovegrove M."/>
            <person name="Duncan E.J."/>
            <person name="Remnant E.J."/>
            <person name="Van Eeckhoven J."/>
            <person name="Graham B."/>
            <person name="Knapp R.A."/>
            <person name="Langford K.W."/>
            <person name="Kronenberg Z."/>
            <person name="Press M.O."/>
            <person name="Eacker S.M."/>
            <person name="Wilson-Rankin E.E."/>
            <person name="Purcell J."/>
            <person name="Lester P.J."/>
            <person name="Dearden P.K."/>
        </authorList>
    </citation>
    <scope>NUCLEOTIDE SEQUENCE</scope>
    <source>
        <strain evidence="11">Volc-1</strain>
    </source>
</reference>
<feature type="transmembrane region" description="Helical" evidence="10">
    <location>
        <begin position="128"/>
        <end position="147"/>
    </location>
</feature>
<feature type="transmembrane region" description="Helical" evidence="10">
    <location>
        <begin position="291"/>
        <end position="309"/>
    </location>
</feature>
<organism evidence="11 12">
    <name type="scientific">Vespula pensylvanica</name>
    <name type="common">Western yellow jacket</name>
    <name type="synonym">Wasp</name>
    <dbReference type="NCBI Taxonomy" id="30213"/>
    <lineage>
        <taxon>Eukaryota</taxon>
        <taxon>Metazoa</taxon>
        <taxon>Ecdysozoa</taxon>
        <taxon>Arthropoda</taxon>
        <taxon>Hexapoda</taxon>
        <taxon>Insecta</taxon>
        <taxon>Pterygota</taxon>
        <taxon>Neoptera</taxon>
        <taxon>Endopterygota</taxon>
        <taxon>Hymenoptera</taxon>
        <taxon>Apocrita</taxon>
        <taxon>Aculeata</taxon>
        <taxon>Vespoidea</taxon>
        <taxon>Vespidae</taxon>
        <taxon>Vespinae</taxon>
        <taxon>Vespula</taxon>
    </lineage>
</organism>
<keyword evidence="6 10" id="KW-1133">Transmembrane helix</keyword>
<keyword evidence="8" id="KW-0675">Receptor</keyword>
<dbReference type="Proteomes" id="UP000600918">
    <property type="component" value="Unassembled WGS sequence"/>
</dbReference>
<keyword evidence="3" id="KW-0716">Sensory transduction</keyword>
<dbReference type="EMBL" id="JACSDY010000017">
    <property type="protein sequence ID" value="KAF7402086.1"/>
    <property type="molecule type" value="Genomic_DNA"/>
</dbReference>
<evidence type="ECO:0000256" key="6">
    <source>
        <dbReference type="ARBA" id="ARBA00022989"/>
    </source>
</evidence>
<name>A0A834KAA9_VESPE</name>
<keyword evidence="9" id="KW-0807">Transducer</keyword>
<keyword evidence="4 10" id="KW-0812">Transmembrane</keyword>
<feature type="transmembrane region" description="Helical" evidence="10">
    <location>
        <begin position="31"/>
        <end position="52"/>
    </location>
</feature>
<dbReference type="PANTHER" id="PTHR21137:SF35">
    <property type="entry name" value="ODORANT RECEPTOR 19A-RELATED"/>
    <property type="match status" value="1"/>
</dbReference>
<evidence type="ECO:0000256" key="4">
    <source>
        <dbReference type="ARBA" id="ARBA00022692"/>
    </source>
</evidence>
<keyword evidence="12" id="KW-1185">Reference proteome</keyword>
<evidence type="ECO:0000256" key="7">
    <source>
        <dbReference type="ARBA" id="ARBA00023136"/>
    </source>
</evidence>
<accession>A0A834KAA9</accession>